<reference evidence="1 2" key="1">
    <citation type="submission" date="2018-06" db="EMBL/GenBank/DDBJ databases">
        <authorList>
            <consortium name="Pathogen Informatics"/>
            <person name="Doyle S."/>
        </authorList>
    </citation>
    <scope>NUCLEOTIDE SEQUENCE [LARGE SCALE GENOMIC DNA]</scope>
    <source>
        <strain evidence="1 2">NCTC12858</strain>
    </source>
</reference>
<organism evidence="1 2">
    <name type="scientific">Porphyromonas crevioricanis</name>
    <dbReference type="NCBI Taxonomy" id="393921"/>
    <lineage>
        <taxon>Bacteria</taxon>
        <taxon>Pseudomonadati</taxon>
        <taxon>Bacteroidota</taxon>
        <taxon>Bacteroidia</taxon>
        <taxon>Bacteroidales</taxon>
        <taxon>Porphyromonadaceae</taxon>
        <taxon>Porphyromonas</taxon>
    </lineage>
</organism>
<dbReference type="EMBL" id="LS483447">
    <property type="protein sequence ID" value="SQH73770.1"/>
    <property type="molecule type" value="Genomic_DNA"/>
</dbReference>
<dbReference type="Proteomes" id="UP000249300">
    <property type="component" value="Chromosome 1"/>
</dbReference>
<keyword evidence="2" id="KW-1185">Reference proteome</keyword>
<dbReference type="KEGG" id="pcre:NCTC12858_01637"/>
<evidence type="ECO:0000313" key="2">
    <source>
        <dbReference type="Proteomes" id="UP000249300"/>
    </source>
</evidence>
<sequence length="124" mass="14623">MLDIRIADKNLQQKHSFQCKLQDMPAYFSPDVLRELADLNFRQISLQTPTATNDFHFVQKQDMGVDWFGMTEKTNGLGFYCSYRKGELVRYKSTLDTNPSEWYTKNRQAPCFLSKREFRHRKGG</sequence>
<gene>
    <name evidence="1" type="ORF">NCTC12858_01637</name>
</gene>
<dbReference type="AlphaFoldDB" id="A0A2X4PLT0"/>
<protein>
    <submittedName>
        <fullName evidence="1">Uncharacterized protein</fullName>
    </submittedName>
</protein>
<accession>A0A2X4PLT0</accession>
<name>A0A2X4PLT0_9PORP</name>
<proteinExistence type="predicted"/>
<evidence type="ECO:0000313" key="1">
    <source>
        <dbReference type="EMBL" id="SQH73770.1"/>
    </source>
</evidence>